<dbReference type="OMA" id="NIAYYHA"/>
<organism evidence="1">
    <name type="scientific">Nicotiana tabacum</name>
    <name type="common">Common tobacco</name>
    <dbReference type="NCBI Taxonomy" id="4097"/>
    <lineage>
        <taxon>Eukaryota</taxon>
        <taxon>Viridiplantae</taxon>
        <taxon>Streptophyta</taxon>
        <taxon>Embryophyta</taxon>
        <taxon>Tracheophyta</taxon>
        <taxon>Spermatophyta</taxon>
        <taxon>Magnoliopsida</taxon>
        <taxon>eudicotyledons</taxon>
        <taxon>Gunneridae</taxon>
        <taxon>Pentapetalae</taxon>
        <taxon>asterids</taxon>
        <taxon>lamiids</taxon>
        <taxon>Solanales</taxon>
        <taxon>Solanaceae</taxon>
        <taxon>Nicotianoideae</taxon>
        <taxon>Nicotianeae</taxon>
        <taxon>Nicotiana</taxon>
    </lineage>
</organism>
<dbReference type="PaxDb" id="4097-A0A1S3ZIC8"/>
<dbReference type="InterPro" id="IPR052343">
    <property type="entry name" value="Retrotransposon-Effector_Assoc"/>
</dbReference>
<dbReference type="KEGG" id="nta:107787086"/>
<dbReference type="AlphaFoldDB" id="A0A1S3ZIC8"/>
<reference evidence="1" key="1">
    <citation type="submission" date="2025-08" db="UniProtKB">
        <authorList>
            <consortium name="RefSeq"/>
        </authorList>
    </citation>
    <scope>IDENTIFICATION</scope>
</reference>
<protein>
    <recommendedName>
        <fullName evidence="2">Reverse transcriptase domain-containing protein</fullName>
    </recommendedName>
</protein>
<dbReference type="PANTHER" id="PTHR46890:SF48">
    <property type="entry name" value="RNA-DIRECTED DNA POLYMERASE"/>
    <property type="match status" value="1"/>
</dbReference>
<dbReference type="PANTHER" id="PTHR46890">
    <property type="entry name" value="NON-LTR RETROLELEMENT REVERSE TRANSCRIPTASE-LIKE PROTEIN-RELATED"/>
    <property type="match status" value="1"/>
</dbReference>
<dbReference type="OrthoDB" id="1305330at2759"/>
<evidence type="ECO:0008006" key="2">
    <source>
        <dbReference type="Google" id="ProtNLM"/>
    </source>
</evidence>
<evidence type="ECO:0000313" key="1">
    <source>
        <dbReference type="RefSeq" id="XP_016464091.1"/>
    </source>
</evidence>
<name>A0A1S3ZIC8_TOBAC</name>
<dbReference type="STRING" id="4097.A0A1S3ZIC8"/>
<sequence length="316" mass="36564">MNKQEFSGIENKILASRGRLESIQNEMNIPGQDDEKIALEKATKLELDKWLMVEENILKQKSRIQWLKLRDSNIAYYHACMKNRQVRNNVDRLVISTGQILQSPAEVEEEILSFYKGLLGTAAKQFPVVNPEIMQNGHILSRRQQLQLIKPVTREEVKQTIMDIDDNKALGCDGYNSYFFKKTWHILGEEVTAAVQEFFENADMCKAVNCTTITLIPTIHNPINIRDFRPISYYNILMSHELVKGYGRKNISPRCMLKIDMHKAYDSVEWVYIEQELRLLNFPAMFVKRIMACIRTVSYSVLINGKPSVPFEAKKA</sequence>
<gene>
    <name evidence="1" type="primary">LOC107787086</name>
</gene>
<proteinExistence type="predicted"/>
<accession>A0A1S3ZIC8</accession>
<dbReference type="RefSeq" id="XP_016464091.1">
    <property type="nucleotide sequence ID" value="XM_016608605.1"/>
</dbReference>